<evidence type="ECO:0000313" key="3">
    <source>
        <dbReference type="EMBL" id="QHS82740.1"/>
    </source>
</evidence>
<feature type="transmembrane region" description="Helical" evidence="2">
    <location>
        <begin position="40"/>
        <end position="58"/>
    </location>
</feature>
<keyword evidence="2" id="KW-1133">Transmembrane helix</keyword>
<feature type="transmembrane region" description="Helical" evidence="2">
    <location>
        <begin position="12"/>
        <end position="34"/>
    </location>
</feature>
<name>A0A6C0ATQ1_9ZZZZ</name>
<evidence type="ECO:0000256" key="1">
    <source>
        <dbReference type="SAM" id="MobiDB-lite"/>
    </source>
</evidence>
<organism evidence="3">
    <name type="scientific">viral metagenome</name>
    <dbReference type="NCBI Taxonomy" id="1070528"/>
    <lineage>
        <taxon>unclassified sequences</taxon>
        <taxon>metagenomes</taxon>
        <taxon>organismal metagenomes</taxon>
    </lineage>
</organism>
<accession>A0A6C0ATQ1</accession>
<feature type="region of interest" description="Disordered" evidence="1">
    <location>
        <begin position="95"/>
        <end position="117"/>
    </location>
</feature>
<protein>
    <submittedName>
        <fullName evidence="3">Uncharacterized protein</fullName>
    </submittedName>
</protein>
<keyword evidence="2" id="KW-0812">Transmembrane</keyword>
<dbReference type="AlphaFoldDB" id="A0A6C0ATQ1"/>
<dbReference type="EMBL" id="MN740804">
    <property type="protein sequence ID" value="QHS82740.1"/>
    <property type="molecule type" value="Genomic_DNA"/>
</dbReference>
<reference evidence="3" key="1">
    <citation type="journal article" date="2020" name="Nature">
        <title>Giant virus diversity and host interactions through global metagenomics.</title>
        <authorList>
            <person name="Schulz F."/>
            <person name="Roux S."/>
            <person name="Paez-Espino D."/>
            <person name="Jungbluth S."/>
            <person name="Walsh D.A."/>
            <person name="Denef V.J."/>
            <person name="McMahon K.D."/>
            <person name="Konstantinidis K.T."/>
            <person name="Eloe-Fadrosh E.A."/>
            <person name="Kyrpides N.C."/>
            <person name="Woyke T."/>
        </authorList>
    </citation>
    <scope>NUCLEOTIDE SEQUENCE</scope>
    <source>
        <strain evidence="3">GVMAG-S-1101171-111</strain>
    </source>
</reference>
<sequence length="117" mass="13295">MNFPKLNISFTQLCTPALIYLIIAIIGMVFSLMTMNAMSIVVNLVFIGIWTWFLNFLCTKGYKTISWFLVVAPFVFLIFMFGITLDVVKNYAGTEQPPKQNQNQQPPAPNVVPYAKH</sequence>
<feature type="transmembrane region" description="Helical" evidence="2">
    <location>
        <begin position="65"/>
        <end position="85"/>
    </location>
</feature>
<evidence type="ECO:0000256" key="2">
    <source>
        <dbReference type="SAM" id="Phobius"/>
    </source>
</evidence>
<feature type="compositionally biased region" description="Low complexity" evidence="1">
    <location>
        <begin position="96"/>
        <end position="105"/>
    </location>
</feature>
<keyword evidence="2" id="KW-0472">Membrane</keyword>
<proteinExistence type="predicted"/>